<dbReference type="SUPFAM" id="SSF50324">
    <property type="entry name" value="Inorganic pyrophosphatase"/>
    <property type="match status" value="1"/>
</dbReference>
<evidence type="ECO:0000313" key="14">
    <source>
        <dbReference type="Proteomes" id="UP000242525"/>
    </source>
</evidence>
<keyword evidence="6" id="KW-0479">Metal-binding</keyword>
<evidence type="ECO:0000256" key="1">
    <source>
        <dbReference type="ARBA" id="ARBA00001946"/>
    </source>
</evidence>
<evidence type="ECO:0000256" key="9">
    <source>
        <dbReference type="ARBA" id="ARBA00032535"/>
    </source>
</evidence>
<keyword evidence="7" id="KW-0378">Hydrolase</keyword>
<keyword evidence="14" id="KW-1185">Reference proteome</keyword>
<comment type="subcellular location">
    <subcellularLocation>
        <location evidence="2">Cytoplasm</location>
    </subcellularLocation>
</comment>
<dbReference type="AlphaFoldDB" id="A0A0J9XEN2"/>
<comment type="cofactor">
    <cofactor evidence="1">
        <name>Mg(2+)</name>
        <dbReference type="ChEBI" id="CHEBI:18420"/>
    </cofactor>
</comment>
<gene>
    <name evidence="13" type="ORF">BN980_GECA12s01759g</name>
</gene>
<feature type="region of interest" description="Disordered" evidence="12">
    <location>
        <begin position="265"/>
        <end position="294"/>
    </location>
</feature>
<evidence type="ECO:0000256" key="11">
    <source>
        <dbReference type="ARBA" id="ARBA00047820"/>
    </source>
</evidence>
<evidence type="ECO:0000256" key="6">
    <source>
        <dbReference type="ARBA" id="ARBA00022723"/>
    </source>
</evidence>
<dbReference type="OrthoDB" id="1608002at2759"/>
<dbReference type="InterPro" id="IPR008162">
    <property type="entry name" value="Pyrophosphatase"/>
</dbReference>
<dbReference type="STRING" id="1173061.A0A0J9XEN2"/>
<comment type="caution">
    <text evidence="13">The sequence shown here is derived from an EMBL/GenBank/DDBJ whole genome shotgun (WGS) entry which is preliminary data.</text>
</comment>
<evidence type="ECO:0000256" key="2">
    <source>
        <dbReference type="ARBA" id="ARBA00004496"/>
    </source>
</evidence>
<dbReference type="CDD" id="cd00412">
    <property type="entry name" value="pyrophosphatase"/>
    <property type="match status" value="1"/>
</dbReference>
<evidence type="ECO:0000256" key="5">
    <source>
        <dbReference type="ARBA" id="ARBA00022490"/>
    </source>
</evidence>
<name>A0A0J9XEN2_GEOCN</name>
<dbReference type="InterPro" id="IPR036649">
    <property type="entry name" value="Pyrophosphatase_sf"/>
</dbReference>
<proteinExistence type="inferred from homology"/>
<evidence type="ECO:0000256" key="4">
    <source>
        <dbReference type="ARBA" id="ARBA00012146"/>
    </source>
</evidence>
<comment type="similarity">
    <text evidence="3">Belongs to the PPase family.</text>
</comment>
<dbReference type="FunFam" id="3.90.80.10:FF:000004">
    <property type="entry name" value="Inorganic pyrophosphatase"/>
    <property type="match status" value="1"/>
</dbReference>
<dbReference type="GO" id="GO:0005737">
    <property type="term" value="C:cytoplasm"/>
    <property type="evidence" value="ECO:0007669"/>
    <property type="project" value="UniProtKB-SubCell"/>
</dbReference>
<dbReference type="EC" id="3.6.1.1" evidence="4"/>
<dbReference type="Pfam" id="PF00719">
    <property type="entry name" value="Pyrophosphatase"/>
    <property type="match status" value="1"/>
</dbReference>
<evidence type="ECO:0000256" key="7">
    <source>
        <dbReference type="ARBA" id="ARBA00022801"/>
    </source>
</evidence>
<evidence type="ECO:0000313" key="13">
    <source>
        <dbReference type="EMBL" id="CDO55746.1"/>
    </source>
</evidence>
<evidence type="ECO:0000256" key="12">
    <source>
        <dbReference type="SAM" id="MobiDB-lite"/>
    </source>
</evidence>
<dbReference type="GO" id="GO:0004427">
    <property type="term" value="F:inorganic diphosphate phosphatase activity"/>
    <property type="evidence" value="ECO:0007669"/>
    <property type="project" value="UniProtKB-EC"/>
</dbReference>
<accession>A0A0J9XEN2</accession>
<reference evidence="13" key="1">
    <citation type="submission" date="2014-03" db="EMBL/GenBank/DDBJ databases">
        <authorList>
            <person name="Casaregola S."/>
        </authorList>
    </citation>
    <scope>NUCLEOTIDE SEQUENCE [LARGE SCALE GENOMIC DNA]</scope>
    <source>
        <strain evidence="13">CLIB 918</strain>
    </source>
</reference>
<evidence type="ECO:0000256" key="3">
    <source>
        <dbReference type="ARBA" id="ARBA00006220"/>
    </source>
</evidence>
<dbReference type="EMBL" id="CCBN010000012">
    <property type="protein sequence ID" value="CDO55746.1"/>
    <property type="molecule type" value="Genomic_DNA"/>
</dbReference>
<dbReference type="GO" id="GO:0006796">
    <property type="term" value="P:phosphate-containing compound metabolic process"/>
    <property type="evidence" value="ECO:0007669"/>
    <property type="project" value="InterPro"/>
</dbReference>
<sequence>MSGLPKDRLSALQRQLDSTYSTHEVGTPFTSNYQIYITRSGGNVISPFHDIPLICNDISNNNSGDSPVFNMVVEIPRWTNAKLEITKDLPLNPITQDKNKKTKALRFVKNVFPHKGYIHNYGAFPQTWEDPMHSHPDTKLCGDNDPLDACEIGDAVAYPGEVKPVKVIGVLALLDEGETDWKILVIDVRDPLASRINNIDDLKKYKPGLLEATVEWFKNYKIPDGSPENKFAFDGEAKGPSYAIDVVKQCHESWKDLIEGRAKDGKGIDLTRGGSNFKPPNPKKTHEEPAQSKDKWYYIQDKHNVF</sequence>
<keyword evidence="8" id="KW-0460">Magnesium</keyword>
<keyword evidence="5" id="KW-0963">Cytoplasm</keyword>
<evidence type="ECO:0000256" key="10">
    <source>
        <dbReference type="ARBA" id="ARBA00040300"/>
    </source>
</evidence>
<feature type="compositionally biased region" description="Basic and acidic residues" evidence="12">
    <location>
        <begin position="284"/>
        <end position="294"/>
    </location>
</feature>
<dbReference type="Proteomes" id="UP000242525">
    <property type="component" value="Unassembled WGS sequence"/>
</dbReference>
<organism evidence="13 14">
    <name type="scientific">Geotrichum candidum</name>
    <name type="common">Oospora lactis</name>
    <name type="synonym">Dipodascus geotrichum</name>
    <dbReference type="NCBI Taxonomy" id="1173061"/>
    <lineage>
        <taxon>Eukaryota</taxon>
        <taxon>Fungi</taxon>
        <taxon>Dikarya</taxon>
        <taxon>Ascomycota</taxon>
        <taxon>Saccharomycotina</taxon>
        <taxon>Dipodascomycetes</taxon>
        <taxon>Dipodascales</taxon>
        <taxon>Dipodascaceae</taxon>
        <taxon>Geotrichum</taxon>
    </lineage>
</organism>
<evidence type="ECO:0000256" key="8">
    <source>
        <dbReference type="ARBA" id="ARBA00022842"/>
    </source>
</evidence>
<protein>
    <recommendedName>
        <fullName evidence="10">Inorganic pyrophosphatase</fullName>
        <ecNumber evidence="4">3.6.1.1</ecNumber>
    </recommendedName>
    <alternativeName>
        <fullName evidence="9">Pyrophosphate phospho-hydrolase</fullName>
    </alternativeName>
</protein>
<dbReference type="PANTHER" id="PTHR10286">
    <property type="entry name" value="INORGANIC PYROPHOSPHATASE"/>
    <property type="match status" value="1"/>
</dbReference>
<dbReference type="GO" id="GO:0000287">
    <property type="term" value="F:magnesium ion binding"/>
    <property type="evidence" value="ECO:0007669"/>
    <property type="project" value="InterPro"/>
</dbReference>
<comment type="catalytic activity">
    <reaction evidence="11">
        <text>diphosphate + H2O = 2 phosphate + H(+)</text>
        <dbReference type="Rhea" id="RHEA:24576"/>
        <dbReference type="ChEBI" id="CHEBI:15377"/>
        <dbReference type="ChEBI" id="CHEBI:15378"/>
        <dbReference type="ChEBI" id="CHEBI:33019"/>
        <dbReference type="ChEBI" id="CHEBI:43474"/>
        <dbReference type="EC" id="3.6.1.1"/>
    </reaction>
</comment>
<dbReference type="PROSITE" id="PS00387">
    <property type="entry name" value="PPASE"/>
    <property type="match status" value="1"/>
</dbReference>
<dbReference type="Gene3D" id="3.90.80.10">
    <property type="entry name" value="Inorganic pyrophosphatase"/>
    <property type="match status" value="1"/>
</dbReference>